<evidence type="ECO:0000256" key="5">
    <source>
        <dbReference type="ARBA" id="ARBA00022989"/>
    </source>
</evidence>
<feature type="domain" description="Na+/H+ antiporter MnhB subunit-related protein" evidence="8">
    <location>
        <begin position="120"/>
        <end position="235"/>
    </location>
</feature>
<accession>A0A6V8MUB2</accession>
<sequence>MSGKLRHYLPFLLGALLLGATLLRALCALPPFGGYRGAYGPIVLNTMEPLRHAQQAVAAVTFDYRGFDTLAEEFILFAAVAGCLLLLRRQESEAAHDPVDQAGDRGDLEPAPAMLGLGVLMFPFTLLLGIYVVLHGHLSPGGGFQGGVLLATAFYYVYLSGEYGDLLGMSRDHAVSHLEATGAAGYVLVGVLALPAGYNYLHNLLPLGDKGELLSTGMLPLLNIAVGTEVAAAFLLLIAAFLRQVLVIRREKKP</sequence>
<keyword evidence="6 7" id="KW-0472">Membrane</keyword>
<evidence type="ECO:0000256" key="6">
    <source>
        <dbReference type="ARBA" id="ARBA00023136"/>
    </source>
</evidence>
<evidence type="ECO:0000256" key="2">
    <source>
        <dbReference type="ARBA" id="ARBA00009425"/>
    </source>
</evidence>
<reference evidence="11" key="1">
    <citation type="submission" date="2020-06" db="EMBL/GenBank/DDBJ databases">
        <title>Draft genomic sequecing of Geomonas sp. Red736.</title>
        <authorList>
            <person name="Itoh H."/>
            <person name="Xu Z.X."/>
            <person name="Ushijima N."/>
            <person name="Masuda Y."/>
            <person name="Shiratori Y."/>
            <person name="Senoo K."/>
        </authorList>
    </citation>
    <scope>NUCLEOTIDE SEQUENCE [LARGE SCALE GENOMIC DNA]</scope>
    <source>
        <strain evidence="11">Red736</strain>
    </source>
</reference>
<comment type="similarity">
    <text evidence="2">Belongs to the CPA3 antiporters (TC 2.A.63) subunit B family.</text>
</comment>
<evidence type="ECO:0000256" key="4">
    <source>
        <dbReference type="ARBA" id="ARBA00022692"/>
    </source>
</evidence>
<dbReference type="AlphaFoldDB" id="A0A6V8MUB2"/>
<feature type="transmembrane region" description="Helical" evidence="7">
    <location>
        <begin position="113"/>
        <end position="134"/>
    </location>
</feature>
<evidence type="ECO:0000256" key="7">
    <source>
        <dbReference type="SAM" id="Phobius"/>
    </source>
</evidence>
<dbReference type="Proteomes" id="UP000568888">
    <property type="component" value="Unassembled WGS sequence"/>
</dbReference>
<comment type="subcellular location">
    <subcellularLocation>
        <location evidence="1">Cell membrane</location>
        <topology evidence="1">Multi-pass membrane protein</topology>
    </subcellularLocation>
</comment>
<feature type="transmembrane region" description="Helical" evidence="7">
    <location>
        <begin position="180"/>
        <end position="201"/>
    </location>
</feature>
<evidence type="ECO:0000256" key="1">
    <source>
        <dbReference type="ARBA" id="ARBA00004651"/>
    </source>
</evidence>
<dbReference type="InterPro" id="IPR007182">
    <property type="entry name" value="MnhB"/>
</dbReference>
<dbReference type="PANTHER" id="PTHR33932">
    <property type="entry name" value="NA(+)/H(+) ANTIPORTER SUBUNIT B"/>
    <property type="match status" value="1"/>
</dbReference>
<feature type="transmembrane region" description="Helical" evidence="7">
    <location>
        <begin position="221"/>
        <end position="242"/>
    </location>
</feature>
<evidence type="ECO:0000313" key="11">
    <source>
        <dbReference type="Proteomes" id="UP000568888"/>
    </source>
</evidence>
<evidence type="ECO:0000256" key="3">
    <source>
        <dbReference type="ARBA" id="ARBA00022475"/>
    </source>
</evidence>
<dbReference type="EMBL" id="BLXY01000002">
    <property type="protein sequence ID" value="GFO63775.1"/>
    <property type="molecule type" value="Genomic_DNA"/>
</dbReference>
<feature type="transmembrane region" description="Helical" evidence="7">
    <location>
        <begin position="70"/>
        <end position="87"/>
    </location>
</feature>
<keyword evidence="4 7" id="KW-0812">Transmembrane</keyword>
<dbReference type="Proteomes" id="UP000831485">
    <property type="component" value="Chromosome"/>
</dbReference>
<gene>
    <name evidence="9" type="ORF">GMPD_16940</name>
    <name evidence="10" type="ORF">M1B72_08275</name>
</gene>
<keyword evidence="3" id="KW-1003">Cell membrane</keyword>
<protein>
    <submittedName>
        <fullName evidence="9">Cation:proton antiporter</fullName>
    </submittedName>
</protein>
<reference evidence="9" key="2">
    <citation type="journal article" date="2021" name="Int. J. Syst. Evol. Microbiol.">
        <title>Geomonas silvestris sp. nov., Geomonas paludis sp. nov. and Geomonas limicola sp. nov., isolated from terrestrial environments, and emended description of the genus Geomonas.</title>
        <authorList>
            <person name="Itoh H."/>
            <person name="Xu Z."/>
            <person name="Masuda Y."/>
            <person name="Ushijima N."/>
            <person name="Hayakawa C."/>
            <person name="Shiratori Y."/>
            <person name="Senoo K."/>
        </authorList>
    </citation>
    <scope>NUCLEOTIDE SEQUENCE</scope>
    <source>
        <strain evidence="9">Red736</strain>
    </source>
</reference>
<evidence type="ECO:0000313" key="12">
    <source>
        <dbReference type="Proteomes" id="UP000831485"/>
    </source>
</evidence>
<name>A0A6V8MUB2_9BACT</name>
<organism evidence="9 11">
    <name type="scientific">Geomonas paludis</name>
    <dbReference type="NCBI Taxonomy" id="2740185"/>
    <lineage>
        <taxon>Bacteria</taxon>
        <taxon>Pseudomonadati</taxon>
        <taxon>Thermodesulfobacteriota</taxon>
        <taxon>Desulfuromonadia</taxon>
        <taxon>Geobacterales</taxon>
        <taxon>Geobacteraceae</taxon>
        <taxon>Geomonas</taxon>
    </lineage>
</organism>
<reference evidence="10" key="3">
    <citation type="submission" date="2022-04" db="EMBL/GenBank/DDBJ databases">
        <authorList>
            <person name="Liu G."/>
        </authorList>
    </citation>
    <scope>NUCLEOTIDE SEQUENCE</scope>
    <source>
        <strain evidence="10">RG22</strain>
    </source>
</reference>
<keyword evidence="12" id="KW-1185">Reference proteome</keyword>
<dbReference type="PANTHER" id="PTHR33932:SF4">
    <property type="entry name" value="NA(+)_H(+) ANTIPORTER SUBUNIT B"/>
    <property type="match status" value="1"/>
</dbReference>
<keyword evidence="5 7" id="KW-1133">Transmembrane helix</keyword>
<evidence type="ECO:0000313" key="10">
    <source>
        <dbReference type="EMBL" id="UPU37689.1"/>
    </source>
</evidence>
<dbReference type="GO" id="GO:0005886">
    <property type="term" value="C:plasma membrane"/>
    <property type="evidence" value="ECO:0007669"/>
    <property type="project" value="UniProtKB-SubCell"/>
</dbReference>
<dbReference type="Pfam" id="PF04039">
    <property type="entry name" value="MnhB"/>
    <property type="match status" value="1"/>
</dbReference>
<dbReference type="InterPro" id="IPR050622">
    <property type="entry name" value="CPA3_antiporter_subunitB"/>
</dbReference>
<dbReference type="EMBL" id="CP096574">
    <property type="protein sequence ID" value="UPU37689.1"/>
    <property type="molecule type" value="Genomic_DNA"/>
</dbReference>
<proteinExistence type="inferred from homology"/>
<evidence type="ECO:0000313" key="9">
    <source>
        <dbReference type="EMBL" id="GFO63775.1"/>
    </source>
</evidence>
<feature type="transmembrane region" description="Helical" evidence="7">
    <location>
        <begin position="140"/>
        <end position="159"/>
    </location>
</feature>
<evidence type="ECO:0000259" key="8">
    <source>
        <dbReference type="Pfam" id="PF04039"/>
    </source>
</evidence>
<dbReference type="RefSeq" id="WP_183346609.1">
    <property type="nucleotide sequence ID" value="NZ_BLXY01000002.1"/>
</dbReference>